<organism evidence="3 4">
    <name type="scientific">Allopontixanthobacter sediminis</name>
    <dbReference type="NCBI Taxonomy" id="1689985"/>
    <lineage>
        <taxon>Bacteria</taxon>
        <taxon>Pseudomonadati</taxon>
        <taxon>Pseudomonadota</taxon>
        <taxon>Alphaproteobacteria</taxon>
        <taxon>Sphingomonadales</taxon>
        <taxon>Erythrobacteraceae</taxon>
        <taxon>Allopontixanthobacter</taxon>
    </lineage>
</organism>
<proteinExistence type="predicted"/>
<evidence type="ECO:0000313" key="4">
    <source>
        <dbReference type="Proteomes" id="UP000431922"/>
    </source>
</evidence>
<dbReference type="Pfam" id="PF00196">
    <property type="entry name" value="GerE"/>
    <property type="match status" value="1"/>
</dbReference>
<keyword evidence="4" id="KW-1185">Reference proteome</keyword>
<dbReference type="RefSeq" id="WP_160755921.1">
    <property type="nucleotide sequence ID" value="NZ_WTYL01000002.1"/>
</dbReference>
<dbReference type="GO" id="GO:0003677">
    <property type="term" value="F:DNA binding"/>
    <property type="evidence" value="ECO:0007669"/>
    <property type="project" value="InterPro"/>
</dbReference>
<evidence type="ECO:0000313" key="3">
    <source>
        <dbReference type="EMBL" id="MXP44310.1"/>
    </source>
</evidence>
<keyword evidence="1" id="KW-0812">Transmembrane</keyword>
<dbReference type="PRINTS" id="PR00038">
    <property type="entry name" value="HTHLUXR"/>
</dbReference>
<dbReference type="Proteomes" id="UP000431922">
    <property type="component" value="Unassembled WGS sequence"/>
</dbReference>
<dbReference type="Pfam" id="PF13211">
    <property type="entry name" value="DUF4019"/>
    <property type="match status" value="1"/>
</dbReference>
<dbReference type="InterPro" id="IPR025091">
    <property type="entry name" value="DUF4019"/>
</dbReference>
<gene>
    <name evidence="3" type="ORF">GRI65_07560</name>
</gene>
<dbReference type="Gene3D" id="1.10.10.10">
    <property type="entry name" value="Winged helix-like DNA-binding domain superfamily/Winged helix DNA-binding domain"/>
    <property type="match status" value="1"/>
</dbReference>
<dbReference type="PROSITE" id="PS50043">
    <property type="entry name" value="HTH_LUXR_2"/>
    <property type="match status" value="1"/>
</dbReference>
<dbReference type="GO" id="GO:0006355">
    <property type="term" value="P:regulation of DNA-templated transcription"/>
    <property type="evidence" value="ECO:0007669"/>
    <property type="project" value="InterPro"/>
</dbReference>
<sequence length="257" mass="28094">MPEPTQSLTDKEKETLRLILRGHDAKSAANHLGLSVHTINERLRAARRKLSVTSSREAARVLLNRETRTPEILAYKQLGEAAADQTCNHFPMPAAAHSERLGLGRRKVLIMGGVFIMSIFAISLALLLVLNGADAIQSQADPSPSAAKANAEQEAAAREWLSLVDDNNWQASFDTSGSAFRAPNTLTSWQAASEQARVPLGKVVNRKAVAFQTLYAPPNGYQLVQFKSDFENRAGVVESVTLEREDGVLRVVGYFID</sequence>
<dbReference type="SUPFAM" id="SSF46894">
    <property type="entry name" value="C-terminal effector domain of the bipartite response regulators"/>
    <property type="match status" value="1"/>
</dbReference>
<comment type="caution">
    <text evidence="3">The sequence shown here is derived from an EMBL/GenBank/DDBJ whole genome shotgun (WGS) entry which is preliminary data.</text>
</comment>
<protein>
    <submittedName>
        <fullName evidence="3">DUF4019 domain-containing protein</fullName>
    </submittedName>
</protein>
<dbReference type="AlphaFoldDB" id="A0A845B1K1"/>
<name>A0A845B1K1_9SPHN</name>
<evidence type="ECO:0000259" key="2">
    <source>
        <dbReference type="PROSITE" id="PS50043"/>
    </source>
</evidence>
<dbReference type="EMBL" id="WTYL01000002">
    <property type="protein sequence ID" value="MXP44310.1"/>
    <property type="molecule type" value="Genomic_DNA"/>
</dbReference>
<reference evidence="3 4" key="1">
    <citation type="submission" date="2019-12" db="EMBL/GenBank/DDBJ databases">
        <title>Genomic-based taxomic classification of the family Erythrobacteraceae.</title>
        <authorList>
            <person name="Xu L."/>
        </authorList>
    </citation>
    <scope>NUCLEOTIDE SEQUENCE [LARGE SCALE GENOMIC DNA]</scope>
    <source>
        <strain evidence="3 4">KCTC 42453</strain>
    </source>
</reference>
<feature type="domain" description="HTH luxR-type" evidence="2">
    <location>
        <begin position="1"/>
        <end position="66"/>
    </location>
</feature>
<accession>A0A845B1K1</accession>
<evidence type="ECO:0000256" key="1">
    <source>
        <dbReference type="SAM" id="Phobius"/>
    </source>
</evidence>
<dbReference type="SMART" id="SM00421">
    <property type="entry name" value="HTH_LUXR"/>
    <property type="match status" value="1"/>
</dbReference>
<dbReference type="InterPro" id="IPR036388">
    <property type="entry name" value="WH-like_DNA-bd_sf"/>
</dbReference>
<keyword evidence="1" id="KW-1133">Transmembrane helix</keyword>
<feature type="transmembrane region" description="Helical" evidence="1">
    <location>
        <begin position="108"/>
        <end position="130"/>
    </location>
</feature>
<dbReference type="InterPro" id="IPR016032">
    <property type="entry name" value="Sig_transdc_resp-reg_C-effctor"/>
</dbReference>
<keyword evidence="1" id="KW-0472">Membrane</keyword>
<dbReference type="OrthoDB" id="7193436at2"/>
<dbReference type="InterPro" id="IPR000792">
    <property type="entry name" value="Tscrpt_reg_LuxR_C"/>
</dbReference>